<dbReference type="Gene3D" id="1.10.530.40">
    <property type="match status" value="1"/>
</dbReference>
<dbReference type="InterPro" id="IPR023346">
    <property type="entry name" value="Lysozyme-like_dom_sf"/>
</dbReference>
<keyword evidence="2 7" id="KW-0929">Antimicrobial</keyword>
<comment type="similarity">
    <text evidence="7">Belongs to the glycosyl hydrolase 24 family.</text>
</comment>
<keyword evidence="8" id="KW-0472">Membrane</keyword>
<dbReference type="InterPro" id="IPR023347">
    <property type="entry name" value="Lysozyme_dom_sf"/>
</dbReference>
<dbReference type="InterPro" id="IPR033907">
    <property type="entry name" value="Endolysin_autolysin"/>
</dbReference>
<organism evidence="9 10">
    <name type="scientific">Parvularcula bermudensis (strain ATCC BAA-594 / HTCC2503 / KCTC 12087)</name>
    <dbReference type="NCBI Taxonomy" id="314260"/>
    <lineage>
        <taxon>Bacteria</taxon>
        <taxon>Pseudomonadati</taxon>
        <taxon>Pseudomonadota</taxon>
        <taxon>Alphaproteobacteria</taxon>
        <taxon>Parvularculales</taxon>
        <taxon>Parvularculaceae</taxon>
        <taxon>Parvularcula</taxon>
    </lineage>
</organism>
<dbReference type="eggNOG" id="COG3772">
    <property type="taxonomic scope" value="Bacteria"/>
</dbReference>
<reference evidence="9 10" key="2">
    <citation type="journal article" date="2011" name="J. Bacteriol.">
        <title>Complete genome sequence of strain HTCC2503T of Parvularcula bermudensis, the type species of the order "Parvularculales" in the class Alphaproteobacteria.</title>
        <authorList>
            <person name="Oh H.M."/>
            <person name="Kang I."/>
            <person name="Vergin K.L."/>
            <person name="Kang D."/>
            <person name="Rhee K.H."/>
            <person name="Giovannoni S.J."/>
            <person name="Cho J.C."/>
        </authorList>
    </citation>
    <scope>NUCLEOTIDE SEQUENCE [LARGE SCALE GENOMIC DNA]</scope>
    <source>
        <strain evidence="10">ATCC BAA-594 / HTCC2503 / KCTC 12087</strain>
    </source>
</reference>
<dbReference type="HAMAP" id="MF_04110">
    <property type="entry name" value="ENDOLYSIN_T4"/>
    <property type="match status" value="1"/>
</dbReference>
<feature type="transmembrane region" description="Helical" evidence="8">
    <location>
        <begin position="303"/>
        <end position="321"/>
    </location>
</feature>
<dbReference type="STRING" id="314260.PB2503_01067"/>
<dbReference type="EMBL" id="CP002156">
    <property type="protein sequence ID" value="ADM08294.1"/>
    <property type="molecule type" value="Genomic_DNA"/>
</dbReference>
<protein>
    <recommendedName>
        <fullName evidence="7">Lysozyme</fullName>
        <ecNumber evidence="7">3.2.1.17</ecNumber>
    </recommendedName>
</protein>
<dbReference type="Pfam" id="PF00959">
    <property type="entry name" value="Phage_lysozyme"/>
    <property type="match status" value="1"/>
</dbReference>
<keyword evidence="10" id="KW-1185">Reference proteome</keyword>
<keyword evidence="8" id="KW-1133">Transmembrane helix</keyword>
<evidence type="ECO:0000256" key="3">
    <source>
        <dbReference type="ARBA" id="ARBA00022638"/>
    </source>
</evidence>
<dbReference type="GO" id="GO:0009253">
    <property type="term" value="P:peptidoglycan catabolic process"/>
    <property type="evidence" value="ECO:0007669"/>
    <property type="project" value="InterPro"/>
</dbReference>
<dbReference type="SUPFAM" id="SSF53955">
    <property type="entry name" value="Lysozyme-like"/>
    <property type="match status" value="1"/>
</dbReference>
<keyword evidence="4 7" id="KW-0378">Hydrolase</keyword>
<dbReference type="KEGG" id="pbr:PB2503_01067"/>
<gene>
    <name evidence="9" type="ordered locus">PB2503_01067</name>
</gene>
<dbReference type="AlphaFoldDB" id="E0TB90"/>
<dbReference type="InterPro" id="IPR002196">
    <property type="entry name" value="Glyco_hydro_24"/>
</dbReference>
<dbReference type="EC" id="3.2.1.17" evidence="7"/>
<dbReference type="GO" id="GO:0042742">
    <property type="term" value="P:defense response to bacterium"/>
    <property type="evidence" value="ECO:0007669"/>
    <property type="project" value="UniProtKB-KW"/>
</dbReference>
<keyword evidence="3 7" id="KW-0081">Bacteriolytic enzyme</keyword>
<dbReference type="GO" id="GO:0003796">
    <property type="term" value="F:lysozyme activity"/>
    <property type="evidence" value="ECO:0007669"/>
    <property type="project" value="UniProtKB-EC"/>
</dbReference>
<feature type="transmembrane region" description="Helical" evidence="8">
    <location>
        <begin position="251"/>
        <end position="276"/>
    </location>
</feature>
<evidence type="ECO:0000256" key="7">
    <source>
        <dbReference type="RuleBase" id="RU003788"/>
    </source>
</evidence>
<dbReference type="PANTHER" id="PTHR38107:SF3">
    <property type="entry name" value="LYSOZYME RRRD-RELATED"/>
    <property type="match status" value="1"/>
</dbReference>
<dbReference type="GO" id="GO:0016998">
    <property type="term" value="P:cell wall macromolecule catabolic process"/>
    <property type="evidence" value="ECO:0007669"/>
    <property type="project" value="InterPro"/>
</dbReference>
<dbReference type="InterPro" id="IPR034690">
    <property type="entry name" value="Endolysin_T4_type"/>
</dbReference>
<dbReference type="GO" id="GO:0031640">
    <property type="term" value="P:killing of cells of another organism"/>
    <property type="evidence" value="ECO:0007669"/>
    <property type="project" value="UniProtKB-KW"/>
</dbReference>
<evidence type="ECO:0000256" key="2">
    <source>
        <dbReference type="ARBA" id="ARBA00022529"/>
    </source>
</evidence>
<evidence type="ECO:0000313" key="9">
    <source>
        <dbReference type="EMBL" id="ADM08294.1"/>
    </source>
</evidence>
<evidence type="ECO:0000256" key="4">
    <source>
        <dbReference type="ARBA" id="ARBA00022801"/>
    </source>
</evidence>
<keyword evidence="5" id="KW-1035">Host cytoplasm</keyword>
<dbReference type="PANTHER" id="PTHR38107">
    <property type="match status" value="1"/>
</dbReference>
<evidence type="ECO:0000313" key="10">
    <source>
        <dbReference type="Proteomes" id="UP000001302"/>
    </source>
</evidence>
<keyword evidence="6 7" id="KW-0326">Glycosidase</keyword>
<accession>E0TB90</accession>
<keyword evidence="8" id="KW-0812">Transmembrane</keyword>
<comment type="catalytic activity">
    <reaction evidence="1 7">
        <text>Hydrolysis of (1-&gt;4)-beta-linkages between N-acetylmuramic acid and N-acetyl-D-glucosamine residues in a peptidoglycan and between N-acetyl-D-glucosamine residues in chitodextrins.</text>
        <dbReference type="EC" id="3.2.1.17"/>
    </reaction>
</comment>
<dbReference type="CAZy" id="GH24">
    <property type="family name" value="Glycoside Hydrolase Family 24"/>
</dbReference>
<evidence type="ECO:0000256" key="6">
    <source>
        <dbReference type="ARBA" id="ARBA00023295"/>
    </source>
</evidence>
<sequence>MLDISDLRGVQGEFSTMKTGQTGLNLIKAYEGLRLTAQAEPALPDGERLWSVGYGHRKTAAQGMTVTEKEAARLLADDIGPIEGLIQSTVRCPLNQNEHDALVSLIFNIGEENFRRSTVLAKLNDGDKLAAADAIERWSRARVDGRLVKLDGLVRRRAAEKSLFLMPTDAELVVPTSEISPAAECDGAIREAAEVTNAPLFDFDAFRRSRDKNLTPEEREMRLQALFHAQQALTGDPSKMIISKAEEREDIGVTIGAAVAGLMILFVIGLSGVLLIDQSWPGLLTPLGLDAAMMDRVHAELPLWLMGAGGVAFYFIAYVIAKRASRHSMKRRRAVEVARVYGRS</sequence>
<evidence type="ECO:0000256" key="8">
    <source>
        <dbReference type="SAM" id="Phobius"/>
    </source>
</evidence>
<dbReference type="Proteomes" id="UP000001302">
    <property type="component" value="Chromosome"/>
</dbReference>
<evidence type="ECO:0000256" key="5">
    <source>
        <dbReference type="ARBA" id="ARBA00023200"/>
    </source>
</evidence>
<dbReference type="InterPro" id="IPR051018">
    <property type="entry name" value="Bacteriophage_GH24"/>
</dbReference>
<reference evidence="10" key="1">
    <citation type="submission" date="2010-08" db="EMBL/GenBank/DDBJ databases">
        <title>Genome sequence of Parvularcula bermudensis HTCC2503.</title>
        <authorList>
            <person name="Kang D.-M."/>
            <person name="Oh H.-M."/>
            <person name="Cho J.-C."/>
        </authorList>
    </citation>
    <scope>NUCLEOTIDE SEQUENCE [LARGE SCALE GENOMIC DNA]</scope>
    <source>
        <strain evidence="10">ATCC BAA-594 / HTCC2503 / KCTC 12087</strain>
    </source>
</reference>
<dbReference type="HOGENOM" id="CLU_806195_0_0_5"/>
<name>E0TB90_PARBH</name>
<evidence type="ECO:0000256" key="1">
    <source>
        <dbReference type="ARBA" id="ARBA00000632"/>
    </source>
</evidence>
<dbReference type="CDD" id="cd00737">
    <property type="entry name" value="lyz_endolysin_autolysin"/>
    <property type="match status" value="1"/>
</dbReference>
<proteinExistence type="inferred from homology"/>